<dbReference type="EMBL" id="PTIZ01000009">
    <property type="protein sequence ID" value="PPK74371.1"/>
    <property type="molecule type" value="Genomic_DNA"/>
</dbReference>
<comment type="caution">
    <text evidence="1">The sequence shown here is derived from an EMBL/GenBank/DDBJ whole genome shotgun (WGS) entry which is preliminary data.</text>
</comment>
<sequence length="184" mass="20866">MPRPVSFTLGIQKYMKKSLTELAKFSADPVDPDLFLWCQGIYHAAASLSMPVENPAAKPLFTDGDKTYAFSDIPINRGMLAVMKELREPELSEELREPELSEEQRMAISWRLMHFGDIFKHQEKLQAFIKNGDSPGELQVSEALIKACATARIITTKKNVRYDIDDVTRIAQELTDAEEKDESE</sequence>
<evidence type="ECO:0000313" key="2">
    <source>
        <dbReference type="Proteomes" id="UP000240010"/>
    </source>
</evidence>
<proteinExistence type="predicted"/>
<evidence type="ECO:0000313" key="1">
    <source>
        <dbReference type="EMBL" id="PPK74371.1"/>
    </source>
</evidence>
<name>A0A2S6HAD2_9GAMM</name>
<dbReference type="AlphaFoldDB" id="A0A2S6HAD2"/>
<accession>A0A2S6HAD2</accession>
<dbReference type="Proteomes" id="UP000240010">
    <property type="component" value="Unassembled WGS sequence"/>
</dbReference>
<reference evidence="1 2" key="1">
    <citation type="submission" date="2018-02" db="EMBL/GenBank/DDBJ databases">
        <title>Subsurface microbial communities from deep shales in Ohio and West Virginia, USA.</title>
        <authorList>
            <person name="Wrighton K."/>
        </authorList>
    </citation>
    <scope>NUCLEOTIDE SEQUENCE [LARGE SCALE GENOMIC DNA]</scope>
    <source>
        <strain evidence="1 2">OWC-DMM</strain>
    </source>
</reference>
<gene>
    <name evidence="1" type="ORF">B0F87_10913</name>
</gene>
<organism evidence="1 2">
    <name type="scientific">Methylobacter tundripaludum</name>
    <dbReference type="NCBI Taxonomy" id="173365"/>
    <lineage>
        <taxon>Bacteria</taxon>
        <taxon>Pseudomonadati</taxon>
        <taxon>Pseudomonadota</taxon>
        <taxon>Gammaproteobacteria</taxon>
        <taxon>Methylococcales</taxon>
        <taxon>Methylococcaceae</taxon>
        <taxon>Methylobacter</taxon>
    </lineage>
</organism>
<protein>
    <submittedName>
        <fullName evidence="1">Uncharacterized protein</fullName>
    </submittedName>
</protein>